<name>A0A1Q5PMR1_9ACTO</name>
<dbReference type="PRINTS" id="PR00420">
    <property type="entry name" value="RNGMNOXGNASE"/>
</dbReference>
<keyword evidence="3" id="KW-1185">Reference proteome</keyword>
<comment type="caution">
    <text evidence="2">The sequence shown here is derived from an EMBL/GenBank/DDBJ whole genome shotgun (WGS) entry which is preliminary data.</text>
</comment>
<dbReference type="SUPFAM" id="SSF51905">
    <property type="entry name" value="FAD/NAD(P)-binding domain"/>
    <property type="match status" value="1"/>
</dbReference>
<dbReference type="RefSeq" id="WP_075361759.1">
    <property type="nucleotide sequence ID" value="NZ_MPDM01000005.1"/>
</dbReference>
<dbReference type="InterPro" id="IPR002938">
    <property type="entry name" value="FAD-bd"/>
</dbReference>
<protein>
    <submittedName>
        <fullName evidence="2">Drug:proton antiporter</fullName>
    </submittedName>
</protein>
<dbReference type="NCBIfam" id="TIGR02032">
    <property type="entry name" value="GG-red-SF"/>
    <property type="match status" value="1"/>
</dbReference>
<gene>
    <name evidence="2" type="ORF">BM477_05925</name>
</gene>
<dbReference type="Pfam" id="PF01494">
    <property type="entry name" value="FAD_binding_3"/>
    <property type="match status" value="1"/>
</dbReference>
<evidence type="ECO:0000259" key="1">
    <source>
        <dbReference type="Pfam" id="PF01494"/>
    </source>
</evidence>
<dbReference type="GO" id="GO:0016628">
    <property type="term" value="F:oxidoreductase activity, acting on the CH-CH group of donors, NAD or NADP as acceptor"/>
    <property type="evidence" value="ECO:0007669"/>
    <property type="project" value="InterPro"/>
</dbReference>
<sequence length="421" mass="45629">MTVVQSDVVIVGAGPAGSSAAHYLAALGVHVVIMDKAIFPRDKICGDGLTPSAVNELSLMGINTDGWARNRGLQVVGGGHDIKMEWPEQRSFPNYGMCRSRVELDNDLLRHAENSGAQVYEGTTATSLITDFRDRVVGVKATRGKGKEAEEIEFHARLVIDAGGVAARLATSAGRAAIENRPMGVAARTYFTSPLADTEWMVSHLELWDGKPGESNLLPGYGWIFPLGNGIVNVGLGSVSSTKKATRLPYKQIFEAWTRNLPEEWGFTPENQQGPLRSAALPMAFNRKPLYEDGLLLTGDAAGLVSPYNGEGIAPALAAGRIIAQTYASASVRSTDHGFDLAMENYPAALKQQLGSYYMMGRAFVALIEHPEVMRLCTKYGLPRKRLMRVVHKLLSDGYERQGGDLTDRTLQLLTKLVPSA</sequence>
<feature type="domain" description="FAD-binding" evidence="1">
    <location>
        <begin position="6"/>
        <end position="313"/>
    </location>
</feature>
<evidence type="ECO:0000313" key="3">
    <source>
        <dbReference type="Proteomes" id="UP000186465"/>
    </source>
</evidence>
<dbReference type="STRING" id="156892.BM477_05925"/>
<dbReference type="GO" id="GO:0071949">
    <property type="term" value="F:FAD binding"/>
    <property type="evidence" value="ECO:0007669"/>
    <property type="project" value="InterPro"/>
</dbReference>
<dbReference type="InterPro" id="IPR036188">
    <property type="entry name" value="FAD/NAD-bd_sf"/>
</dbReference>
<proteinExistence type="predicted"/>
<accession>A0A1Q5PMR1</accession>
<dbReference type="AlphaFoldDB" id="A0A1Q5PMR1"/>
<organism evidence="2 3">
    <name type="scientific">Boudabousia marimammalium</name>
    <dbReference type="NCBI Taxonomy" id="156892"/>
    <lineage>
        <taxon>Bacteria</taxon>
        <taxon>Bacillati</taxon>
        <taxon>Actinomycetota</taxon>
        <taxon>Actinomycetes</taxon>
        <taxon>Actinomycetales</taxon>
        <taxon>Actinomycetaceae</taxon>
        <taxon>Boudabousia</taxon>
    </lineage>
</organism>
<dbReference type="EMBL" id="MPDM01000005">
    <property type="protein sequence ID" value="OKL48730.1"/>
    <property type="molecule type" value="Genomic_DNA"/>
</dbReference>
<dbReference type="InterPro" id="IPR050407">
    <property type="entry name" value="Geranylgeranyl_reductase"/>
</dbReference>
<dbReference type="Gene3D" id="3.50.50.60">
    <property type="entry name" value="FAD/NAD(P)-binding domain"/>
    <property type="match status" value="1"/>
</dbReference>
<dbReference type="PANTHER" id="PTHR42685:SF22">
    <property type="entry name" value="CONDITIONED MEDIUM FACTOR RECEPTOR 1"/>
    <property type="match status" value="1"/>
</dbReference>
<dbReference type="Proteomes" id="UP000186465">
    <property type="component" value="Unassembled WGS sequence"/>
</dbReference>
<evidence type="ECO:0000313" key="2">
    <source>
        <dbReference type="EMBL" id="OKL48730.1"/>
    </source>
</evidence>
<reference evidence="3" key="1">
    <citation type="submission" date="2016-11" db="EMBL/GenBank/DDBJ databases">
        <title>Actinomyces gypaetusis sp. nov. isolated from Gypaetus barbatus in Qinghai Tibet Plateau China.</title>
        <authorList>
            <person name="Meng X."/>
        </authorList>
    </citation>
    <scope>NUCLEOTIDE SEQUENCE [LARGE SCALE GENOMIC DNA]</scope>
    <source>
        <strain evidence="3">DSM 15383</strain>
    </source>
</reference>
<dbReference type="InterPro" id="IPR011777">
    <property type="entry name" value="Geranylgeranyl_Rdtase_fam"/>
</dbReference>
<dbReference type="PANTHER" id="PTHR42685">
    <property type="entry name" value="GERANYLGERANYL DIPHOSPHATE REDUCTASE"/>
    <property type="match status" value="1"/>
</dbReference>